<dbReference type="OrthoDB" id="2581067at2759"/>
<dbReference type="EMBL" id="CACVBS010000035">
    <property type="protein sequence ID" value="CAA7262353.1"/>
    <property type="molecule type" value="Genomic_DNA"/>
</dbReference>
<keyword evidence="2" id="KW-0732">Signal</keyword>
<feature type="compositionally biased region" description="Low complexity" evidence="1">
    <location>
        <begin position="249"/>
        <end position="259"/>
    </location>
</feature>
<accession>A0A8S0WHH6</accession>
<protein>
    <submittedName>
        <fullName evidence="3">Uncharacterized protein</fullName>
    </submittedName>
</protein>
<evidence type="ECO:0000313" key="3">
    <source>
        <dbReference type="EMBL" id="CAA7262353.1"/>
    </source>
</evidence>
<sequence>MRPFANVFSTYTTACIVLAFLAAQTSAYFIINEPSANRQWTNNAANLVSWSKGVLDGIHGFDVEMARMSQDGLMLIARNVPAKQKSLNLLLLDVPPGDDYFLIFINSTHGVMHATSPRFTVLAPSSTPSSTPPTLAAGVPTVTVSGGPNPTLNFATTFPAMSWGRWEGGTCGWVLGRVCWPGWGARCGRLGWGCGSALLDRVSCRRRRRRMKRNATPDTRPHYVTLSASPPSPSSPSSPSPSTHPLIDHLSPPSSTLTSPRPPPSSLLHPHRRHRAPKNPPPSR</sequence>
<gene>
    <name evidence="3" type="ORF">AAE3_LOCUS4412</name>
</gene>
<dbReference type="AlphaFoldDB" id="A0A8S0WHH6"/>
<organism evidence="3 4">
    <name type="scientific">Cyclocybe aegerita</name>
    <name type="common">Black poplar mushroom</name>
    <name type="synonym">Agrocybe aegerita</name>
    <dbReference type="NCBI Taxonomy" id="1973307"/>
    <lineage>
        <taxon>Eukaryota</taxon>
        <taxon>Fungi</taxon>
        <taxon>Dikarya</taxon>
        <taxon>Basidiomycota</taxon>
        <taxon>Agaricomycotina</taxon>
        <taxon>Agaricomycetes</taxon>
        <taxon>Agaricomycetidae</taxon>
        <taxon>Agaricales</taxon>
        <taxon>Agaricineae</taxon>
        <taxon>Bolbitiaceae</taxon>
        <taxon>Cyclocybe</taxon>
    </lineage>
</organism>
<reference evidence="3 4" key="1">
    <citation type="submission" date="2020-01" db="EMBL/GenBank/DDBJ databases">
        <authorList>
            <person name="Gupta K D."/>
        </authorList>
    </citation>
    <scope>NUCLEOTIDE SEQUENCE [LARGE SCALE GENOMIC DNA]</scope>
</reference>
<feature type="region of interest" description="Disordered" evidence="1">
    <location>
        <begin position="208"/>
        <end position="284"/>
    </location>
</feature>
<evidence type="ECO:0000313" key="4">
    <source>
        <dbReference type="Proteomes" id="UP000467700"/>
    </source>
</evidence>
<evidence type="ECO:0000256" key="1">
    <source>
        <dbReference type="SAM" id="MobiDB-lite"/>
    </source>
</evidence>
<name>A0A8S0WHH6_CYCAE</name>
<keyword evidence="4" id="KW-1185">Reference proteome</keyword>
<dbReference type="Proteomes" id="UP000467700">
    <property type="component" value="Unassembled WGS sequence"/>
</dbReference>
<evidence type="ECO:0000256" key="2">
    <source>
        <dbReference type="SAM" id="SignalP"/>
    </source>
</evidence>
<feature type="signal peptide" evidence="2">
    <location>
        <begin position="1"/>
        <end position="27"/>
    </location>
</feature>
<feature type="compositionally biased region" description="Pro residues" evidence="1">
    <location>
        <begin position="230"/>
        <end position="239"/>
    </location>
</feature>
<feature type="chain" id="PRO_5035934995" evidence="2">
    <location>
        <begin position="28"/>
        <end position="284"/>
    </location>
</feature>
<comment type="caution">
    <text evidence="3">The sequence shown here is derived from an EMBL/GenBank/DDBJ whole genome shotgun (WGS) entry which is preliminary data.</text>
</comment>
<proteinExistence type="predicted"/>